<keyword evidence="2" id="KW-1185">Reference proteome</keyword>
<dbReference type="Proteomes" id="UP001177260">
    <property type="component" value="Unassembled WGS sequence"/>
</dbReference>
<name>A0ACC3B4H1_9EURO</name>
<keyword evidence="1" id="KW-0560">Oxidoreductase</keyword>
<gene>
    <name evidence="1" type="primary">LYS12_1</name>
    <name evidence="1" type="ORF">N8T08_004553</name>
</gene>
<dbReference type="EMBL" id="JAOPJF010000026">
    <property type="protein sequence ID" value="KAK1145120.1"/>
    <property type="molecule type" value="Genomic_DNA"/>
</dbReference>
<sequence length="98" mass="10692">MVSDGRSFRRILESLPSSLNLKFSFVDLDAGYDTFKTTGTALPDKTVDTLKKECDGALFGAVSHASKSTNLLSSYPWIAPRAPRSPATRLRLSLSARN</sequence>
<comment type="caution">
    <text evidence="1">The sequence shown here is derived from an EMBL/GenBank/DDBJ whole genome shotgun (WGS) entry which is preliminary data.</text>
</comment>
<accession>A0ACC3B4H1</accession>
<organism evidence="1 2">
    <name type="scientific">Aspergillus melleus</name>
    <dbReference type="NCBI Taxonomy" id="138277"/>
    <lineage>
        <taxon>Eukaryota</taxon>
        <taxon>Fungi</taxon>
        <taxon>Dikarya</taxon>
        <taxon>Ascomycota</taxon>
        <taxon>Pezizomycotina</taxon>
        <taxon>Eurotiomycetes</taxon>
        <taxon>Eurotiomycetidae</taxon>
        <taxon>Eurotiales</taxon>
        <taxon>Aspergillaceae</taxon>
        <taxon>Aspergillus</taxon>
        <taxon>Aspergillus subgen. Circumdati</taxon>
    </lineage>
</organism>
<proteinExistence type="predicted"/>
<protein>
    <submittedName>
        <fullName evidence="1">Homoisocitrate dehydrogenase</fullName>
        <ecNumber evidence="1">1.1.1.87</ecNumber>
    </submittedName>
</protein>
<evidence type="ECO:0000313" key="2">
    <source>
        <dbReference type="Proteomes" id="UP001177260"/>
    </source>
</evidence>
<reference evidence="1 2" key="1">
    <citation type="journal article" date="2023" name="ACS Omega">
        <title>Identification of the Neoaspergillic Acid Biosynthesis Gene Cluster by Establishing an In Vitro CRISPR-Ribonucleoprotein Genetic System in Aspergillus melleus.</title>
        <authorList>
            <person name="Yuan B."/>
            <person name="Grau M.F."/>
            <person name="Murata R.M."/>
            <person name="Torok T."/>
            <person name="Venkateswaran K."/>
            <person name="Stajich J.E."/>
            <person name="Wang C.C.C."/>
        </authorList>
    </citation>
    <scope>NUCLEOTIDE SEQUENCE [LARGE SCALE GENOMIC DNA]</scope>
    <source>
        <strain evidence="1 2">IMV 1140</strain>
    </source>
</reference>
<dbReference type="EC" id="1.1.1.87" evidence="1"/>
<evidence type="ECO:0000313" key="1">
    <source>
        <dbReference type="EMBL" id="KAK1145120.1"/>
    </source>
</evidence>